<keyword evidence="3 7" id="KW-0547">Nucleotide-binding</keyword>
<dbReference type="SUPFAM" id="SSF52374">
    <property type="entry name" value="Nucleotidylyl transferase"/>
    <property type="match status" value="1"/>
</dbReference>
<evidence type="ECO:0000256" key="5">
    <source>
        <dbReference type="ARBA" id="ARBA00023146"/>
    </source>
</evidence>
<comment type="caution">
    <text evidence="10">The sequence shown here is derived from an EMBL/GenBank/DDBJ whole genome shotgun (WGS) entry which is preliminary data.</text>
</comment>
<dbReference type="Proteomes" id="UP000076552">
    <property type="component" value="Unassembled WGS sequence"/>
</dbReference>
<keyword evidence="11" id="KW-1185">Reference proteome</keyword>
<evidence type="ECO:0000256" key="7">
    <source>
        <dbReference type="RuleBase" id="RU363037"/>
    </source>
</evidence>
<evidence type="ECO:0000256" key="2">
    <source>
        <dbReference type="ARBA" id="ARBA00022598"/>
    </source>
</evidence>
<sequence length="673" mass="75167">MSTIALRPQGRPILQRSLYACHQCRSVGSPRWHSSAKGGFQALRKKLPPLADKRLRELPDKPARTRFAPSPTGYLHLGSLRTALFNWLIARATGGQFIIRVEDTDRTRIVDDAVERLLADLKWAELDWDEGPDVGGPYGPYEQSKRLEYYKKYTAQLLNEGKAYRCFCTAHDLERHKQQVLDGGGGSAHYPGTCRGIPPSQAERRAANGEKHVVRFRSEGRPSFVDRVYGNYQKNEDEDDFILVKSDEYPTYHFANVIDDHLMEITHVIRGAVRLPSCLPPLCHVSPGQLTPRQEWLISTPKHIALYDAFKWEPPTFAHAGLLCAQNGEKLSKRNHDIDISSYRDKGILPSALNNWLALLGWSINEKDLAKGGEVFYTTNELAEKVCAGAPTVSNREWRPCDERLTHVILQFSLRFTKGNIKTNPDKLAVFQRKHLTHRLREENADEELLKQALLPPTTSLLAHISSLLCPSSTEPPSSSEEASPAEDTSAATTPEILTSSTNPKHFFSTADFTSLTPLLSSPSTSPAHLLQIYRTLAADSPIDPLDLVHEHPSLFLRPSAHAYTRSLENLSLPDTTTPPPALLADLHASLRDVHELDWNPDKLQSVINDFSARHAASIDPEKPARPINKATYALLRLVLTGDHSRGAKPAKLQLALLGRAETLTRFELCAEQ</sequence>
<dbReference type="AlphaFoldDB" id="A0A166MA74"/>
<dbReference type="GO" id="GO:0004818">
    <property type="term" value="F:glutamate-tRNA ligase activity"/>
    <property type="evidence" value="ECO:0007669"/>
    <property type="project" value="UniProtKB-EC"/>
</dbReference>
<protein>
    <recommendedName>
        <fullName evidence="1">glutamate--tRNA ligase</fullName>
        <ecNumber evidence="1">6.1.1.17</ecNumber>
    </recommendedName>
    <alternativeName>
        <fullName evidence="6">Glutamyl-tRNA synthetase</fullName>
    </alternativeName>
</protein>
<evidence type="ECO:0000313" key="10">
    <source>
        <dbReference type="EMBL" id="KZL64458.1"/>
    </source>
</evidence>
<dbReference type="CDD" id="cd00808">
    <property type="entry name" value="GluRS_core"/>
    <property type="match status" value="1"/>
</dbReference>
<proteinExistence type="inferred from homology"/>
<dbReference type="InterPro" id="IPR004527">
    <property type="entry name" value="Glu-tRNA-ligase_bac/mito"/>
</dbReference>
<evidence type="ECO:0000256" key="1">
    <source>
        <dbReference type="ARBA" id="ARBA00012835"/>
    </source>
</evidence>
<dbReference type="GO" id="GO:0008270">
    <property type="term" value="F:zinc ion binding"/>
    <property type="evidence" value="ECO:0007669"/>
    <property type="project" value="InterPro"/>
</dbReference>
<dbReference type="InterPro" id="IPR033910">
    <property type="entry name" value="GluRS_core"/>
</dbReference>
<dbReference type="EC" id="6.1.1.17" evidence="1"/>
<reference evidence="10 11" key="1">
    <citation type="submission" date="2015-06" db="EMBL/GenBank/DDBJ databases">
        <title>Survival trade-offs in plant roots during colonization by closely related pathogenic and mutualistic fungi.</title>
        <authorList>
            <person name="Hacquard S."/>
            <person name="Kracher B."/>
            <person name="Hiruma K."/>
            <person name="Weinman A."/>
            <person name="Muench P."/>
            <person name="Garrido Oter R."/>
            <person name="Ver Loren van Themaat E."/>
            <person name="Dallerey J.-F."/>
            <person name="Damm U."/>
            <person name="Henrissat B."/>
            <person name="Lespinet O."/>
            <person name="Thon M."/>
            <person name="Kemen E."/>
            <person name="McHardy A.C."/>
            <person name="Schulze-Lefert P."/>
            <person name="O'Connell R.J."/>
        </authorList>
    </citation>
    <scope>NUCLEOTIDE SEQUENCE [LARGE SCALE GENOMIC DNA]</scope>
    <source>
        <strain evidence="10 11">0861</strain>
    </source>
</reference>
<dbReference type="Pfam" id="PF00749">
    <property type="entry name" value="tRNA-synt_1c"/>
    <property type="match status" value="2"/>
</dbReference>
<dbReference type="HAMAP" id="MF_00022">
    <property type="entry name" value="Glu_tRNA_synth_type1"/>
    <property type="match status" value="1"/>
</dbReference>
<dbReference type="GO" id="GO:0005524">
    <property type="term" value="F:ATP binding"/>
    <property type="evidence" value="ECO:0007669"/>
    <property type="project" value="UniProtKB-KW"/>
</dbReference>
<keyword evidence="5 7" id="KW-0030">Aminoacyl-tRNA synthetase</keyword>
<evidence type="ECO:0000256" key="6">
    <source>
        <dbReference type="ARBA" id="ARBA00030865"/>
    </source>
</evidence>
<dbReference type="GO" id="GO:0006424">
    <property type="term" value="P:glutamyl-tRNA aminoacylation"/>
    <property type="evidence" value="ECO:0007669"/>
    <property type="project" value="InterPro"/>
</dbReference>
<feature type="region of interest" description="Disordered" evidence="8">
    <location>
        <begin position="472"/>
        <end position="492"/>
    </location>
</feature>
<dbReference type="InterPro" id="IPR020058">
    <property type="entry name" value="Glu/Gln-tRNA-synth_Ib_cat-dom"/>
</dbReference>
<accession>A0A166MA74</accession>
<dbReference type="STRING" id="708197.A0A166MA74"/>
<comment type="similarity">
    <text evidence="7">Belongs to the class-I aminoacyl-tRNA synthetase family.</text>
</comment>
<feature type="domain" description="Glutamyl/glutaminyl-tRNA synthetase class Ib catalytic" evidence="9">
    <location>
        <begin position="294"/>
        <end position="367"/>
    </location>
</feature>
<dbReference type="InterPro" id="IPR014729">
    <property type="entry name" value="Rossmann-like_a/b/a_fold"/>
</dbReference>
<dbReference type="InterPro" id="IPR049940">
    <property type="entry name" value="GluQ/Sye"/>
</dbReference>
<dbReference type="GO" id="GO:0005739">
    <property type="term" value="C:mitochondrion"/>
    <property type="evidence" value="ECO:0007669"/>
    <property type="project" value="TreeGrafter"/>
</dbReference>
<dbReference type="PANTHER" id="PTHR43311">
    <property type="entry name" value="GLUTAMATE--TRNA LIGASE"/>
    <property type="match status" value="1"/>
</dbReference>
<feature type="domain" description="Glutamyl/glutaminyl-tRNA synthetase class Ib catalytic" evidence="9">
    <location>
        <begin position="64"/>
        <end position="271"/>
    </location>
</feature>
<keyword evidence="7" id="KW-0648">Protein biosynthesis</keyword>
<dbReference type="PANTHER" id="PTHR43311:SF2">
    <property type="entry name" value="GLUTAMATE--TRNA LIGASE, MITOCHONDRIAL-RELATED"/>
    <property type="match status" value="1"/>
</dbReference>
<organism evidence="10 11">
    <name type="scientific">Colletotrichum tofieldiae</name>
    <dbReference type="NCBI Taxonomy" id="708197"/>
    <lineage>
        <taxon>Eukaryota</taxon>
        <taxon>Fungi</taxon>
        <taxon>Dikarya</taxon>
        <taxon>Ascomycota</taxon>
        <taxon>Pezizomycotina</taxon>
        <taxon>Sordariomycetes</taxon>
        <taxon>Hypocreomycetidae</taxon>
        <taxon>Glomerellales</taxon>
        <taxon>Glomerellaceae</taxon>
        <taxon>Colletotrichum</taxon>
        <taxon>Colletotrichum spaethianum species complex</taxon>
    </lineage>
</organism>
<name>A0A166MA74_9PEZI</name>
<dbReference type="InterPro" id="IPR000924">
    <property type="entry name" value="Glu/Gln-tRNA-synth"/>
</dbReference>
<evidence type="ECO:0000256" key="8">
    <source>
        <dbReference type="SAM" id="MobiDB-lite"/>
    </source>
</evidence>
<evidence type="ECO:0000256" key="4">
    <source>
        <dbReference type="ARBA" id="ARBA00022840"/>
    </source>
</evidence>
<evidence type="ECO:0000256" key="3">
    <source>
        <dbReference type="ARBA" id="ARBA00022741"/>
    </source>
</evidence>
<dbReference type="EMBL" id="LFIV01000282">
    <property type="protein sequence ID" value="KZL64458.1"/>
    <property type="molecule type" value="Genomic_DNA"/>
</dbReference>
<evidence type="ECO:0000259" key="9">
    <source>
        <dbReference type="Pfam" id="PF00749"/>
    </source>
</evidence>
<evidence type="ECO:0000313" key="11">
    <source>
        <dbReference type="Proteomes" id="UP000076552"/>
    </source>
</evidence>
<keyword evidence="2 7" id="KW-0436">Ligase</keyword>
<dbReference type="PRINTS" id="PR00987">
    <property type="entry name" value="TRNASYNTHGLU"/>
</dbReference>
<keyword evidence="4 7" id="KW-0067">ATP-binding</keyword>
<gene>
    <name evidence="10" type="ORF">CT0861_07143</name>
</gene>
<dbReference type="Gene3D" id="3.40.50.620">
    <property type="entry name" value="HUPs"/>
    <property type="match status" value="1"/>
</dbReference>